<accession>A0A4R8WL15</accession>
<dbReference type="Proteomes" id="UP000298412">
    <property type="component" value="Unassembled WGS sequence"/>
</dbReference>
<protein>
    <submittedName>
        <fullName evidence="3">Cytochrome c biogenesis protein CcdA</fullName>
    </submittedName>
</protein>
<organism evidence="3 4">
    <name type="scientific">Cryobacterium algoritolerans</name>
    <dbReference type="NCBI Taxonomy" id="1259184"/>
    <lineage>
        <taxon>Bacteria</taxon>
        <taxon>Bacillati</taxon>
        <taxon>Actinomycetota</taxon>
        <taxon>Actinomycetes</taxon>
        <taxon>Micrococcales</taxon>
        <taxon>Microbacteriaceae</taxon>
        <taxon>Cryobacterium</taxon>
    </lineage>
</organism>
<dbReference type="PANTHER" id="PTHR31272">
    <property type="entry name" value="CYTOCHROME C-TYPE BIOGENESIS PROTEIN HI_1454-RELATED"/>
    <property type="match status" value="1"/>
</dbReference>
<evidence type="ECO:0000256" key="1">
    <source>
        <dbReference type="SAM" id="MobiDB-lite"/>
    </source>
</evidence>
<feature type="region of interest" description="Disordered" evidence="1">
    <location>
        <begin position="287"/>
        <end position="318"/>
    </location>
</feature>
<proteinExistence type="predicted"/>
<feature type="transmembrane region" description="Helical" evidence="2">
    <location>
        <begin position="12"/>
        <end position="36"/>
    </location>
</feature>
<feature type="transmembrane region" description="Helical" evidence="2">
    <location>
        <begin position="48"/>
        <end position="74"/>
    </location>
</feature>
<feature type="transmembrane region" description="Helical" evidence="2">
    <location>
        <begin position="203"/>
        <end position="223"/>
    </location>
</feature>
<evidence type="ECO:0000313" key="3">
    <source>
        <dbReference type="EMBL" id="TFC10436.1"/>
    </source>
</evidence>
<gene>
    <name evidence="3" type="ORF">E3O19_15680</name>
</gene>
<name>A0A4R8WL15_9MICO</name>
<dbReference type="RefSeq" id="WP_134569160.1">
    <property type="nucleotide sequence ID" value="NZ_SOFP01000075.1"/>
</dbReference>
<reference evidence="3 4" key="1">
    <citation type="submission" date="2019-03" db="EMBL/GenBank/DDBJ databases">
        <title>Genomics of glacier-inhabiting Cryobacterium strains.</title>
        <authorList>
            <person name="Liu Q."/>
            <person name="Xin Y.-H."/>
        </authorList>
    </citation>
    <scope>NUCLEOTIDE SEQUENCE [LARGE SCALE GENOMIC DNA]</scope>
    <source>
        <strain evidence="3 4">MDT1-3</strain>
    </source>
</reference>
<dbReference type="EMBL" id="SOFP01000075">
    <property type="protein sequence ID" value="TFC10436.1"/>
    <property type="molecule type" value="Genomic_DNA"/>
</dbReference>
<keyword evidence="2" id="KW-0812">Transmembrane</keyword>
<dbReference type="InterPro" id="IPR051790">
    <property type="entry name" value="Cytochrome_c-biogenesis_DsbD"/>
</dbReference>
<feature type="compositionally biased region" description="Low complexity" evidence="1">
    <location>
        <begin position="287"/>
        <end position="307"/>
    </location>
</feature>
<keyword evidence="2" id="KW-1133">Transmembrane helix</keyword>
<dbReference type="OrthoDB" id="4332145at2"/>
<sequence>MENLLFGGTLLAAFLGGLVALLAPCCVSVMLPAYLASGMRRRSGIVGATLVFAAGVATIIVPIGLGATALIGLISGQHAIVFTIAATAMLTGGVAMLLGWKLQLPMLARRVPAGHGLGSVYGLGVFSGAASSCCAPVLIGVAVLSGATASFPAALAVGLTYVAGMVAPLAVLALVWDRKDWGASKWLQGRQVTLRLGRLSRTLAIGSAASAFLLIAMAILTYIQAAVGPGMTSGGWLAQFGADLQHSVSIATKALAWLPGWPVAILLLAGLGYFVWRATRHRDSNANANTDADADADPNCCTPSSTETTERAEEEATT</sequence>
<feature type="transmembrane region" description="Helical" evidence="2">
    <location>
        <begin position="153"/>
        <end position="176"/>
    </location>
</feature>
<dbReference type="AlphaFoldDB" id="A0A4R8WL15"/>
<keyword evidence="4" id="KW-1185">Reference proteome</keyword>
<feature type="transmembrane region" description="Helical" evidence="2">
    <location>
        <begin position="254"/>
        <end position="276"/>
    </location>
</feature>
<feature type="transmembrane region" description="Helical" evidence="2">
    <location>
        <begin position="120"/>
        <end position="147"/>
    </location>
</feature>
<dbReference type="PANTHER" id="PTHR31272:SF4">
    <property type="entry name" value="CYTOCHROME C-TYPE BIOGENESIS PROTEIN HI_1454-RELATED"/>
    <property type="match status" value="1"/>
</dbReference>
<comment type="caution">
    <text evidence="3">The sequence shown here is derived from an EMBL/GenBank/DDBJ whole genome shotgun (WGS) entry which is preliminary data.</text>
</comment>
<keyword evidence="2" id="KW-0472">Membrane</keyword>
<feature type="transmembrane region" description="Helical" evidence="2">
    <location>
        <begin position="80"/>
        <end position="100"/>
    </location>
</feature>
<evidence type="ECO:0000256" key="2">
    <source>
        <dbReference type="SAM" id="Phobius"/>
    </source>
</evidence>
<evidence type="ECO:0000313" key="4">
    <source>
        <dbReference type="Proteomes" id="UP000298412"/>
    </source>
</evidence>